<accession>A0AAV4R3V7</accession>
<proteinExistence type="predicted"/>
<sequence length="119" mass="13499">MNAIRIQKNNNSGQRELQKLKSQSSCFCSTAVDGRRDAFSCKIKGHHKRQIHHAVCGIKRNTNARFIKVNTSGRPSSSIIERSFLILCGDRTSGTMFVHRGVLNRLGLRILLKIIQFLY</sequence>
<dbReference type="Proteomes" id="UP001054837">
    <property type="component" value="Unassembled WGS sequence"/>
</dbReference>
<organism evidence="1 2">
    <name type="scientific">Caerostris darwini</name>
    <dbReference type="NCBI Taxonomy" id="1538125"/>
    <lineage>
        <taxon>Eukaryota</taxon>
        <taxon>Metazoa</taxon>
        <taxon>Ecdysozoa</taxon>
        <taxon>Arthropoda</taxon>
        <taxon>Chelicerata</taxon>
        <taxon>Arachnida</taxon>
        <taxon>Araneae</taxon>
        <taxon>Araneomorphae</taxon>
        <taxon>Entelegynae</taxon>
        <taxon>Araneoidea</taxon>
        <taxon>Araneidae</taxon>
        <taxon>Caerostris</taxon>
    </lineage>
</organism>
<reference evidence="1 2" key="1">
    <citation type="submission" date="2021-06" db="EMBL/GenBank/DDBJ databases">
        <title>Caerostris darwini draft genome.</title>
        <authorList>
            <person name="Kono N."/>
            <person name="Arakawa K."/>
        </authorList>
    </citation>
    <scope>NUCLEOTIDE SEQUENCE [LARGE SCALE GENOMIC DNA]</scope>
</reference>
<gene>
    <name evidence="1" type="ORF">CDAR_454941</name>
</gene>
<dbReference type="AlphaFoldDB" id="A0AAV4R3V7"/>
<protein>
    <submittedName>
        <fullName evidence="1">Uncharacterized protein</fullName>
    </submittedName>
</protein>
<keyword evidence="2" id="KW-1185">Reference proteome</keyword>
<comment type="caution">
    <text evidence="1">The sequence shown here is derived from an EMBL/GenBank/DDBJ whole genome shotgun (WGS) entry which is preliminary data.</text>
</comment>
<name>A0AAV4R3V7_9ARAC</name>
<evidence type="ECO:0000313" key="2">
    <source>
        <dbReference type="Proteomes" id="UP001054837"/>
    </source>
</evidence>
<evidence type="ECO:0000313" key="1">
    <source>
        <dbReference type="EMBL" id="GIY16410.1"/>
    </source>
</evidence>
<dbReference type="EMBL" id="BPLQ01005698">
    <property type="protein sequence ID" value="GIY16410.1"/>
    <property type="molecule type" value="Genomic_DNA"/>
</dbReference>